<feature type="binding site" evidence="9">
    <location>
        <begin position="21"/>
        <end position="28"/>
    </location>
    <ligand>
        <name>ATP</name>
        <dbReference type="ChEBI" id="CHEBI:30616"/>
    </ligand>
</feature>
<feature type="domain" description="UvrD-like helicase ATP-binding" evidence="10">
    <location>
        <begin position="1"/>
        <end position="239"/>
    </location>
</feature>
<accession>A0ABT2Y3Q6</accession>
<reference evidence="11" key="1">
    <citation type="submission" date="2022-09" db="EMBL/GenBank/DDBJ databases">
        <title>Novel Mycoplasma species identified in domestic and wild animals.</title>
        <authorList>
            <person name="Volokhov D.V."/>
            <person name="Furtak V.A."/>
            <person name="Zagorodnyaya T.A."/>
        </authorList>
    </citation>
    <scope>NUCLEOTIDE SEQUENCE</scope>
    <source>
        <strain evidence="11">Oakley</strain>
    </source>
</reference>
<dbReference type="EMBL" id="JAOVQM010000001">
    <property type="protein sequence ID" value="MCV2231370.1"/>
    <property type="molecule type" value="Genomic_DNA"/>
</dbReference>
<proteinExistence type="predicted"/>
<dbReference type="CDD" id="cd17932">
    <property type="entry name" value="DEXQc_UvrD"/>
    <property type="match status" value="1"/>
</dbReference>
<keyword evidence="2 9" id="KW-0378">Hydrolase</keyword>
<keyword evidence="4 9" id="KW-0067">ATP-binding</keyword>
<dbReference type="InterPro" id="IPR027417">
    <property type="entry name" value="P-loop_NTPase"/>
</dbReference>
<dbReference type="PANTHER" id="PTHR11070">
    <property type="entry name" value="UVRD / RECB / PCRA DNA HELICASE FAMILY MEMBER"/>
    <property type="match status" value="1"/>
</dbReference>
<evidence type="ECO:0000256" key="1">
    <source>
        <dbReference type="ARBA" id="ARBA00022741"/>
    </source>
</evidence>
<dbReference type="Pfam" id="PF13361">
    <property type="entry name" value="UvrD_C"/>
    <property type="match status" value="2"/>
</dbReference>
<evidence type="ECO:0000256" key="7">
    <source>
        <dbReference type="ARBA" id="ARBA00034808"/>
    </source>
</evidence>
<dbReference type="SUPFAM" id="SSF52540">
    <property type="entry name" value="P-loop containing nucleoside triphosphate hydrolases"/>
    <property type="match status" value="1"/>
</dbReference>
<dbReference type="CDD" id="cd18807">
    <property type="entry name" value="SF1_C_UvrD"/>
    <property type="match status" value="1"/>
</dbReference>
<protein>
    <recommendedName>
        <fullName evidence="7">DNA 3'-5' helicase</fullName>
        <ecNumber evidence="7">5.6.2.4</ecNumber>
    </recommendedName>
</protein>
<comment type="catalytic activity">
    <reaction evidence="6">
        <text>Couples ATP hydrolysis with the unwinding of duplex DNA by translocating in the 3'-5' direction.</text>
        <dbReference type="EC" id="5.6.2.4"/>
    </reaction>
</comment>
<keyword evidence="1 9" id="KW-0547">Nucleotide-binding</keyword>
<evidence type="ECO:0000256" key="9">
    <source>
        <dbReference type="PROSITE-ProRule" id="PRU00560"/>
    </source>
</evidence>
<evidence type="ECO:0000256" key="8">
    <source>
        <dbReference type="ARBA" id="ARBA00048988"/>
    </source>
</evidence>
<dbReference type="PROSITE" id="PS51198">
    <property type="entry name" value="UVRD_HELICASE_ATP_BIND"/>
    <property type="match status" value="1"/>
</dbReference>
<evidence type="ECO:0000256" key="3">
    <source>
        <dbReference type="ARBA" id="ARBA00022806"/>
    </source>
</evidence>
<organism evidence="11 12">
    <name type="scientific">Paracholeplasma manati</name>
    <dbReference type="NCBI Taxonomy" id="591373"/>
    <lineage>
        <taxon>Bacteria</taxon>
        <taxon>Bacillati</taxon>
        <taxon>Mycoplasmatota</taxon>
        <taxon>Mollicutes</taxon>
        <taxon>Acholeplasmatales</taxon>
        <taxon>Acholeplasmataceae</taxon>
        <taxon>Paracholeplasma</taxon>
    </lineage>
</organism>
<dbReference type="Pfam" id="PF00580">
    <property type="entry name" value="UvrD-helicase"/>
    <property type="match status" value="2"/>
</dbReference>
<comment type="caution">
    <text evidence="11">The sequence shown here is derived from an EMBL/GenBank/DDBJ whole genome shotgun (WGS) entry which is preliminary data.</text>
</comment>
<comment type="catalytic activity">
    <reaction evidence="8">
        <text>ATP + H2O = ADP + phosphate + H(+)</text>
        <dbReference type="Rhea" id="RHEA:13065"/>
        <dbReference type="ChEBI" id="CHEBI:15377"/>
        <dbReference type="ChEBI" id="CHEBI:15378"/>
        <dbReference type="ChEBI" id="CHEBI:30616"/>
        <dbReference type="ChEBI" id="CHEBI:43474"/>
        <dbReference type="ChEBI" id="CHEBI:456216"/>
        <dbReference type="EC" id="5.6.2.4"/>
    </reaction>
</comment>
<dbReference type="Gene3D" id="3.40.50.300">
    <property type="entry name" value="P-loop containing nucleotide triphosphate hydrolases"/>
    <property type="match status" value="3"/>
</dbReference>
<gene>
    <name evidence="11" type="ORF">N7548_00835</name>
</gene>
<sequence length="402" mass="46405">MLNSKQMKIVNSDEKSIFVVSGAGTGKTTVIYNRILHLLSKNIDSKSILAISFTRRTVNDLNLKFSFRADNPIVKTFHGLAFSHIGSHFSKALVDHSNELFSLFDVRELQNIVLKKGVLAFKNMTTKPLSSYNAILSKNDLFDYVDLEIEFLHLLKELKAKNTPLNSYSYIFIDESQDLSNIQVEILKHLVHSDTFICFVGDPDQSIYKFRGSAHNMVNHIIKTFGCSVYALDDTYRSTQSIINAANTLIKHNHHRFPKVLKAHRKEVGIIEFHQFNNTKKEADFVFSKIRHFLGQKHPQKDMIILVRNHFQATEIKRLLQSSYYLDIVCLSIHQSKGLEYRIVFIMGIEDKRPISRQELEEERRLFFVGMTRAKDILIMTSPTTNRIPKFVKESKVIVTKH</sequence>
<evidence type="ECO:0000256" key="2">
    <source>
        <dbReference type="ARBA" id="ARBA00022801"/>
    </source>
</evidence>
<name>A0ABT2Y3Q6_9MOLU</name>
<dbReference type="InterPro" id="IPR000212">
    <property type="entry name" value="DNA_helicase_UvrD/REP"/>
</dbReference>
<evidence type="ECO:0000256" key="6">
    <source>
        <dbReference type="ARBA" id="ARBA00034617"/>
    </source>
</evidence>
<dbReference type="RefSeq" id="WP_263607482.1">
    <property type="nucleotide sequence ID" value="NZ_JAOVQM010000001.1"/>
</dbReference>
<dbReference type="InterPro" id="IPR014016">
    <property type="entry name" value="UvrD-like_ATP-bd"/>
</dbReference>
<dbReference type="EC" id="5.6.2.4" evidence="7"/>
<evidence type="ECO:0000313" key="11">
    <source>
        <dbReference type="EMBL" id="MCV2231370.1"/>
    </source>
</evidence>
<keyword evidence="5" id="KW-0413">Isomerase</keyword>
<dbReference type="InterPro" id="IPR014017">
    <property type="entry name" value="DNA_helicase_UvrD-like_C"/>
</dbReference>
<evidence type="ECO:0000256" key="4">
    <source>
        <dbReference type="ARBA" id="ARBA00022840"/>
    </source>
</evidence>
<dbReference type="PANTHER" id="PTHR11070:SF2">
    <property type="entry name" value="ATP-DEPENDENT DNA HELICASE SRS2"/>
    <property type="match status" value="1"/>
</dbReference>
<evidence type="ECO:0000259" key="10">
    <source>
        <dbReference type="PROSITE" id="PS51198"/>
    </source>
</evidence>
<keyword evidence="12" id="KW-1185">Reference proteome</keyword>
<keyword evidence="3 9" id="KW-0347">Helicase</keyword>
<evidence type="ECO:0000313" key="12">
    <source>
        <dbReference type="Proteomes" id="UP001177160"/>
    </source>
</evidence>
<evidence type="ECO:0000256" key="5">
    <source>
        <dbReference type="ARBA" id="ARBA00023235"/>
    </source>
</evidence>
<dbReference type="Proteomes" id="UP001177160">
    <property type="component" value="Unassembled WGS sequence"/>
</dbReference>